<sequence length="94" mass="10462">MSDADPHAQDLDTWLAPFLAVMSRKTRRRWAPFYLRGLLGPGGRVSRQPIGRRLELSGDDQLQYFIASLEGGFLWTVVLLEAAHAGGRPSGRAR</sequence>
<keyword evidence="2" id="KW-0614">Plasmid</keyword>
<dbReference type="KEGG" id="mno:Mnod_8350"/>
<protein>
    <recommendedName>
        <fullName evidence="1">Transposase IS701-like DDE domain-containing protein</fullName>
    </recommendedName>
</protein>
<organism evidence="2 3">
    <name type="scientific">Methylobacterium nodulans (strain LMG 21967 / CNCM I-2342 / ORS 2060)</name>
    <dbReference type="NCBI Taxonomy" id="460265"/>
    <lineage>
        <taxon>Bacteria</taxon>
        <taxon>Pseudomonadati</taxon>
        <taxon>Pseudomonadota</taxon>
        <taxon>Alphaproteobacteria</taxon>
        <taxon>Hyphomicrobiales</taxon>
        <taxon>Methylobacteriaceae</taxon>
        <taxon>Methylobacterium</taxon>
    </lineage>
</organism>
<evidence type="ECO:0000259" key="1">
    <source>
        <dbReference type="Pfam" id="PF13546"/>
    </source>
</evidence>
<dbReference type="HOGENOM" id="CLU_2382822_0_0_5"/>
<dbReference type="AlphaFoldDB" id="B8IVP6"/>
<gene>
    <name evidence="2" type="ordered locus">Mnod_8350</name>
</gene>
<dbReference type="EMBL" id="CP001350">
    <property type="protein sequence ID" value="ACL62486.1"/>
    <property type="molecule type" value="Genomic_DNA"/>
</dbReference>
<dbReference type="Proteomes" id="UP000008207">
    <property type="component" value="Plasmid pMNOD01"/>
</dbReference>
<proteinExistence type="predicted"/>
<accession>B8IVP6</accession>
<evidence type="ECO:0000313" key="3">
    <source>
        <dbReference type="Proteomes" id="UP000008207"/>
    </source>
</evidence>
<evidence type="ECO:0000313" key="2">
    <source>
        <dbReference type="EMBL" id="ACL62486.1"/>
    </source>
</evidence>
<dbReference type="Pfam" id="PF13546">
    <property type="entry name" value="DDE_5"/>
    <property type="match status" value="1"/>
</dbReference>
<dbReference type="InterPro" id="IPR038721">
    <property type="entry name" value="IS701-like_DDE_dom"/>
</dbReference>
<reference evidence="3" key="1">
    <citation type="submission" date="2009-01" db="EMBL/GenBank/DDBJ databases">
        <title>Complete sequence of plasmid 1 of Methylobacterium nodulans ORS 2060.</title>
        <authorList>
            <consortium name="US DOE Joint Genome Institute"/>
            <person name="Lucas S."/>
            <person name="Copeland A."/>
            <person name="Lapidus A."/>
            <person name="Glavina del Rio T."/>
            <person name="Dalin E."/>
            <person name="Tice H."/>
            <person name="Bruce D."/>
            <person name="Goodwin L."/>
            <person name="Pitluck S."/>
            <person name="Sims D."/>
            <person name="Brettin T."/>
            <person name="Detter J.C."/>
            <person name="Han C."/>
            <person name="Larimer F."/>
            <person name="Land M."/>
            <person name="Hauser L."/>
            <person name="Kyrpides N."/>
            <person name="Ivanova N."/>
            <person name="Marx C.J."/>
            <person name="Richardson P."/>
        </authorList>
    </citation>
    <scope>NUCLEOTIDE SEQUENCE [LARGE SCALE GENOMIC DNA]</scope>
    <source>
        <strain evidence="3">LMG 21967 / CNCM I-2342 / ORS 2060</strain>
        <plasmid evidence="3">Plasmid pMNOD01</plasmid>
    </source>
</reference>
<name>B8IVP6_METNO</name>
<feature type="domain" description="Transposase IS701-like DDE" evidence="1">
    <location>
        <begin position="17"/>
        <end position="67"/>
    </location>
</feature>
<geneLocation type="plasmid" evidence="2 3">
    <name>pMNOD01</name>
</geneLocation>
<keyword evidence="3" id="KW-1185">Reference proteome</keyword>